<dbReference type="Proteomes" id="UP000035680">
    <property type="component" value="Unassembled WGS sequence"/>
</dbReference>
<sequence>MSNFMRAKLLGEKINFFAMKFQAVGKLNDKQIKGLFNIIEDIIAYYSIDLKWDLEFYLEKENFIMTNDTLLLLMIYGDDIDTNKIGSSHKGGVLTHVDMSQ</sequence>
<organism evidence="1 2">
    <name type="scientific">Strongyloides venezuelensis</name>
    <name type="common">Threadworm</name>
    <dbReference type="NCBI Taxonomy" id="75913"/>
    <lineage>
        <taxon>Eukaryota</taxon>
        <taxon>Metazoa</taxon>
        <taxon>Ecdysozoa</taxon>
        <taxon>Nematoda</taxon>
        <taxon>Chromadorea</taxon>
        <taxon>Rhabditida</taxon>
        <taxon>Tylenchina</taxon>
        <taxon>Panagrolaimomorpha</taxon>
        <taxon>Strongyloidoidea</taxon>
        <taxon>Strongyloididae</taxon>
        <taxon>Strongyloides</taxon>
    </lineage>
</organism>
<reference evidence="1" key="1">
    <citation type="submission" date="2014-07" db="EMBL/GenBank/DDBJ databases">
        <authorList>
            <person name="Martin A.A"/>
            <person name="De Silva N."/>
        </authorList>
    </citation>
    <scope>NUCLEOTIDE SEQUENCE</scope>
</reference>
<accession>A0A0K0FS77</accession>
<name>A0A0K0FS77_STRVS</name>
<evidence type="ECO:0000313" key="2">
    <source>
        <dbReference type="WBParaSite" id="SVE_1318700.1"/>
    </source>
</evidence>
<evidence type="ECO:0000313" key="1">
    <source>
        <dbReference type="Proteomes" id="UP000035680"/>
    </source>
</evidence>
<proteinExistence type="predicted"/>
<protein>
    <submittedName>
        <fullName evidence="2">Cell division topological specificity factor</fullName>
    </submittedName>
</protein>
<reference evidence="2" key="2">
    <citation type="submission" date="2015-08" db="UniProtKB">
        <authorList>
            <consortium name="WormBaseParasite"/>
        </authorList>
    </citation>
    <scope>IDENTIFICATION</scope>
</reference>
<dbReference type="WBParaSite" id="SVE_1318700.1">
    <property type="protein sequence ID" value="SVE_1318700.1"/>
    <property type="gene ID" value="SVE_1318700"/>
</dbReference>
<dbReference type="AlphaFoldDB" id="A0A0K0FS77"/>
<keyword evidence="1" id="KW-1185">Reference proteome</keyword>